<dbReference type="CDD" id="cd02440">
    <property type="entry name" value="AdoMet_MTases"/>
    <property type="match status" value="1"/>
</dbReference>
<keyword evidence="3" id="KW-0808">Transferase</keyword>
<keyword evidence="3" id="KW-0489">Methyltransferase</keyword>
<dbReference type="Gene3D" id="3.40.50.150">
    <property type="entry name" value="Vaccinia Virus protein VP39"/>
    <property type="match status" value="1"/>
</dbReference>
<evidence type="ECO:0000313" key="3">
    <source>
        <dbReference type="EMBL" id="MBP1995234.1"/>
    </source>
</evidence>
<evidence type="ECO:0000256" key="1">
    <source>
        <dbReference type="SAM" id="MobiDB-lite"/>
    </source>
</evidence>
<accession>A0ABS4J943</accession>
<organism evidence="3 4">
    <name type="scientific">Paenibacillus eucommiae</name>
    <dbReference type="NCBI Taxonomy" id="1355755"/>
    <lineage>
        <taxon>Bacteria</taxon>
        <taxon>Bacillati</taxon>
        <taxon>Bacillota</taxon>
        <taxon>Bacilli</taxon>
        <taxon>Bacillales</taxon>
        <taxon>Paenibacillaceae</taxon>
        <taxon>Paenibacillus</taxon>
    </lineage>
</organism>
<comment type="caution">
    <text evidence="3">The sequence shown here is derived from an EMBL/GenBank/DDBJ whole genome shotgun (WGS) entry which is preliminary data.</text>
</comment>
<evidence type="ECO:0000313" key="4">
    <source>
        <dbReference type="Proteomes" id="UP001519287"/>
    </source>
</evidence>
<dbReference type="SUPFAM" id="SSF53335">
    <property type="entry name" value="S-adenosyl-L-methionine-dependent methyltransferases"/>
    <property type="match status" value="1"/>
</dbReference>
<dbReference type="RefSeq" id="WP_312894890.1">
    <property type="nucleotide sequence ID" value="NZ_JAGGLB010000032.1"/>
</dbReference>
<dbReference type="Proteomes" id="UP001519287">
    <property type="component" value="Unassembled WGS sequence"/>
</dbReference>
<evidence type="ECO:0000259" key="2">
    <source>
        <dbReference type="Pfam" id="PF01728"/>
    </source>
</evidence>
<dbReference type="GO" id="GO:0008168">
    <property type="term" value="F:methyltransferase activity"/>
    <property type="evidence" value="ECO:0007669"/>
    <property type="project" value="UniProtKB-KW"/>
</dbReference>
<dbReference type="EC" id="2.1.1.186" evidence="3"/>
<gene>
    <name evidence="3" type="ORF">J2Z66_006876</name>
</gene>
<dbReference type="Pfam" id="PF01728">
    <property type="entry name" value="FtsJ"/>
    <property type="match status" value="1"/>
</dbReference>
<dbReference type="InterPro" id="IPR029063">
    <property type="entry name" value="SAM-dependent_MTases_sf"/>
</dbReference>
<dbReference type="EMBL" id="JAGGLB010000032">
    <property type="protein sequence ID" value="MBP1995234.1"/>
    <property type="molecule type" value="Genomic_DNA"/>
</dbReference>
<dbReference type="PANTHER" id="PTHR37524:SF2">
    <property type="entry name" value="RIBOSOMAL RNA METHYLTRANSFERASE FTSJ DOMAIN-CONTAINING PROTEIN"/>
    <property type="match status" value="1"/>
</dbReference>
<reference evidence="3 4" key="1">
    <citation type="submission" date="2021-03" db="EMBL/GenBank/DDBJ databases">
        <title>Genomic Encyclopedia of Type Strains, Phase IV (KMG-IV): sequencing the most valuable type-strain genomes for metagenomic binning, comparative biology and taxonomic classification.</title>
        <authorList>
            <person name="Goeker M."/>
        </authorList>
    </citation>
    <scope>NUCLEOTIDE SEQUENCE [LARGE SCALE GENOMIC DNA]</scope>
    <source>
        <strain evidence="3 4">DSM 26048</strain>
    </source>
</reference>
<proteinExistence type="predicted"/>
<dbReference type="InterPro" id="IPR002877">
    <property type="entry name" value="RNA_MeTrfase_FtsJ_dom"/>
</dbReference>
<dbReference type="GO" id="GO:0032259">
    <property type="term" value="P:methylation"/>
    <property type="evidence" value="ECO:0007669"/>
    <property type="project" value="UniProtKB-KW"/>
</dbReference>
<feature type="region of interest" description="Disordered" evidence="1">
    <location>
        <begin position="1"/>
        <end position="25"/>
    </location>
</feature>
<dbReference type="PANTHER" id="PTHR37524">
    <property type="entry name" value="RIBOSOMAL RNA LARGE SUBUNIT METHYLTRANSFERASE M"/>
    <property type="match status" value="1"/>
</dbReference>
<feature type="domain" description="Ribosomal RNA methyltransferase FtsJ" evidence="2">
    <location>
        <begin position="203"/>
        <end position="291"/>
    </location>
</feature>
<protein>
    <submittedName>
        <fullName evidence="3">23S rRNA (Cytidine2498-2'-O)-methyltransferase</fullName>
        <ecNumber evidence="3">2.1.1.186</ecNumber>
    </submittedName>
</protein>
<keyword evidence="4" id="KW-1185">Reference proteome</keyword>
<sequence length="364" mass="41202">MVSGTALDQGTSRMTSTTTPSTGSRFIGTSNHGYCQHAQEELKRLFPEIRYTLLIPTEVFLFEVPVSAQEAVELIKQKEPMFLRHIQPVDFAWEGSRSDTDLDNLVQWLQQNVNFSAGEKIAVQVRKEERSQAAYTPFSVKQAIDGLLTSVYGAEPVVKEAERIISVYVTATKFYAGISRPKDNLSDWAGGAIRFHKNEEQISRAQFKLLEAEQRFELDFSSYHLALDIGAAPGGWTSLLLERGLRVTAIDPANMHPTLIQHPRLTFLKKNAGDVKLKKDEFDLLVCDMSWDPKQMARLVSDLLYAVKSGGTLIITVKLMHKKPFQTVRELLHMFGSELLLVKAKQLFHNREELTLYMLKQTDL</sequence>
<name>A0ABS4J943_9BACL</name>
<feature type="compositionally biased region" description="Low complexity" evidence="1">
    <location>
        <begin position="10"/>
        <end position="25"/>
    </location>
</feature>